<feature type="region of interest" description="Disordered" evidence="1">
    <location>
        <begin position="1"/>
        <end position="31"/>
    </location>
</feature>
<name>A0ABQ7Q0U4_PLUXY</name>
<gene>
    <name evidence="2" type="ORF">JYU34_017981</name>
</gene>
<sequence length="87" mass="9547">MHPIVFSSQSRKQSPNQSVSSTSKSSTLGPAAAAQLRVRYLRVAAELRKQGTRRTFCALKQNHFTREDTRTKPSMSVGSKEAAPLAD</sequence>
<feature type="compositionally biased region" description="Low complexity" evidence="1">
    <location>
        <begin position="14"/>
        <end position="26"/>
    </location>
</feature>
<comment type="caution">
    <text evidence="2">The sequence shown here is derived from an EMBL/GenBank/DDBJ whole genome shotgun (WGS) entry which is preliminary data.</text>
</comment>
<dbReference type="Proteomes" id="UP000823941">
    <property type="component" value="Chromosome 24"/>
</dbReference>
<keyword evidence="3" id="KW-1185">Reference proteome</keyword>
<proteinExistence type="predicted"/>
<evidence type="ECO:0000313" key="2">
    <source>
        <dbReference type="EMBL" id="KAG7298365.1"/>
    </source>
</evidence>
<feature type="compositionally biased region" description="Polar residues" evidence="1">
    <location>
        <begin position="1"/>
        <end position="13"/>
    </location>
</feature>
<protein>
    <submittedName>
        <fullName evidence="2">Uncharacterized protein</fullName>
    </submittedName>
</protein>
<feature type="region of interest" description="Disordered" evidence="1">
    <location>
        <begin position="60"/>
        <end position="87"/>
    </location>
</feature>
<accession>A0ABQ7Q0U4</accession>
<dbReference type="EMBL" id="JAHIBW010000024">
    <property type="protein sequence ID" value="KAG7298365.1"/>
    <property type="molecule type" value="Genomic_DNA"/>
</dbReference>
<evidence type="ECO:0000313" key="3">
    <source>
        <dbReference type="Proteomes" id="UP000823941"/>
    </source>
</evidence>
<organism evidence="2 3">
    <name type="scientific">Plutella xylostella</name>
    <name type="common">Diamondback moth</name>
    <name type="synonym">Plutella maculipennis</name>
    <dbReference type="NCBI Taxonomy" id="51655"/>
    <lineage>
        <taxon>Eukaryota</taxon>
        <taxon>Metazoa</taxon>
        <taxon>Ecdysozoa</taxon>
        <taxon>Arthropoda</taxon>
        <taxon>Hexapoda</taxon>
        <taxon>Insecta</taxon>
        <taxon>Pterygota</taxon>
        <taxon>Neoptera</taxon>
        <taxon>Endopterygota</taxon>
        <taxon>Lepidoptera</taxon>
        <taxon>Glossata</taxon>
        <taxon>Ditrysia</taxon>
        <taxon>Yponomeutoidea</taxon>
        <taxon>Plutellidae</taxon>
        <taxon>Plutella</taxon>
    </lineage>
</organism>
<evidence type="ECO:0000256" key="1">
    <source>
        <dbReference type="SAM" id="MobiDB-lite"/>
    </source>
</evidence>
<reference evidence="2 3" key="1">
    <citation type="submission" date="2021-06" db="EMBL/GenBank/DDBJ databases">
        <title>A haploid diamondback moth (Plutella xylostella L.) genome assembly resolves 31 chromosomes and identifies a diamide resistance mutation.</title>
        <authorList>
            <person name="Ward C.M."/>
            <person name="Perry K.D."/>
            <person name="Baker G."/>
            <person name="Powis K."/>
            <person name="Heckel D.G."/>
            <person name="Baxter S.W."/>
        </authorList>
    </citation>
    <scope>NUCLEOTIDE SEQUENCE [LARGE SCALE GENOMIC DNA]</scope>
    <source>
        <strain evidence="2 3">LV</strain>
        <tissue evidence="2">Single pupa</tissue>
    </source>
</reference>